<accession>A0A3S3PHH9</accession>
<dbReference type="FunFam" id="2.60.40.10:FF:000005">
    <property type="entry name" value="Neuronal cell adhesion molecule"/>
    <property type="match status" value="1"/>
</dbReference>
<dbReference type="SMART" id="SM00060">
    <property type="entry name" value="FN3"/>
    <property type="match status" value="5"/>
</dbReference>
<comment type="subcellular location">
    <subcellularLocation>
        <location evidence="1">Cell membrane</location>
    </subcellularLocation>
    <subcellularLocation>
        <location evidence="2">Membrane</location>
        <topology evidence="2">Single-pass type I membrane protein</topology>
    </subcellularLocation>
</comment>
<feature type="domain" description="Fibronectin type-III" evidence="19">
    <location>
        <begin position="718"/>
        <end position="816"/>
    </location>
</feature>
<evidence type="ECO:0000256" key="6">
    <source>
        <dbReference type="ARBA" id="ARBA00022729"/>
    </source>
</evidence>
<dbReference type="FunFam" id="2.60.40.10:FF:000052">
    <property type="entry name" value="Contactin 1"/>
    <property type="match status" value="1"/>
</dbReference>
<keyword evidence="5 16" id="KW-0812">Transmembrane</keyword>
<feature type="domain" description="Ig-like" evidence="18">
    <location>
        <begin position="434"/>
        <end position="519"/>
    </location>
</feature>
<dbReference type="InterPro" id="IPR036116">
    <property type="entry name" value="FN3_sf"/>
</dbReference>
<dbReference type="SMART" id="SM00409">
    <property type="entry name" value="IG"/>
    <property type="match status" value="6"/>
</dbReference>
<feature type="chain" id="PRO_5018793164" evidence="17">
    <location>
        <begin position="23"/>
        <end position="1267"/>
    </location>
</feature>
<dbReference type="SMART" id="SM00408">
    <property type="entry name" value="IGc2"/>
    <property type="match status" value="6"/>
</dbReference>
<dbReference type="Pfam" id="PF13927">
    <property type="entry name" value="Ig_3"/>
    <property type="match status" value="2"/>
</dbReference>
<dbReference type="FunFam" id="2.60.40.10:FF:000078">
    <property type="entry name" value="Neuronal cell adhesion molecule"/>
    <property type="match status" value="1"/>
</dbReference>
<evidence type="ECO:0000256" key="16">
    <source>
        <dbReference type="SAM" id="Phobius"/>
    </source>
</evidence>
<dbReference type="Pfam" id="PF00041">
    <property type="entry name" value="fn3"/>
    <property type="match status" value="3"/>
</dbReference>
<dbReference type="PANTHER" id="PTHR44170">
    <property type="entry name" value="PROTEIN SIDEKICK"/>
    <property type="match status" value="1"/>
</dbReference>
<dbReference type="FunFam" id="2.60.40.10:FF:000035">
    <property type="entry name" value="Contactin 1"/>
    <property type="match status" value="1"/>
</dbReference>
<dbReference type="GO" id="GO:0007411">
    <property type="term" value="P:axon guidance"/>
    <property type="evidence" value="ECO:0007669"/>
    <property type="project" value="TreeGrafter"/>
</dbReference>
<feature type="region of interest" description="Disordered" evidence="15">
    <location>
        <begin position="1188"/>
        <end position="1267"/>
    </location>
</feature>
<dbReference type="GO" id="GO:0005886">
    <property type="term" value="C:plasma membrane"/>
    <property type="evidence" value="ECO:0007669"/>
    <property type="project" value="UniProtKB-SubCell"/>
</dbReference>
<name>A0A3S3PHH9_9ACAR</name>
<feature type="domain" description="Ig-like" evidence="18">
    <location>
        <begin position="29"/>
        <end position="123"/>
    </location>
</feature>
<dbReference type="OrthoDB" id="6244967at2759"/>
<evidence type="ECO:0000256" key="4">
    <source>
        <dbReference type="ARBA" id="ARBA00022475"/>
    </source>
</evidence>
<evidence type="ECO:0000313" key="20">
    <source>
        <dbReference type="EMBL" id="RWS15378.1"/>
    </source>
</evidence>
<evidence type="ECO:0000256" key="14">
    <source>
        <dbReference type="ARBA" id="ARBA00023319"/>
    </source>
</evidence>
<dbReference type="SUPFAM" id="SSF48726">
    <property type="entry name" value="Immunoglobulin"/>
    <property type="match status" value="6"/>
</dbReference>
<feature type="domain" description="Ig-like" evidence="18">
    <location>
        <begin position="131"/>
        <end position="228"/>
    </location>
</feature>
<evidence type="ECO:0000259" key="18">
    <source>
        <dbReference type="PROSITE" id="PS50835"/>
    </source>
</evidence>
<keyword evidence="11" id="KW-1015">Disulfide bond</keyword>
<dbReference type="InterPro" id="IPR003598">
    <property type="entry name" value="Ig_sub2"/>
</dbReference>
<dbReference type="FunFam" id="2.60.40.10:FF:000028">
    <property type="entry name" value="Neuronal cell adhesion molecule"/>
    <property type="match status" value="1"/>
</dbReference>
<keyword evidence="12" id="KW-0675">Receptor</keyword>
<keyword evidence="8" id="KW-0130">Cell adhesion</keyword>
<feature type="domain" description="Fibronectin type-III" evidence="19">
    <location>
        <begin position="617"/>
        <end position="713"/>
    </location>
</feature>
<keyword evidence="7" id="KW-0677">Repeat</keyword>
<feature type="signal peptide" evidence="17">
    <location>
        <begin position="1"/>
        <end position="22"/>
    </location>
</feature>
<feature type="compositionally biased region" description="Basic and acidic residues" evidence="15">
    <location>
        <begin position="709"/>
        <end position="719"/>
    </location>
</feature>
<dbReference type="PANTHER" id="PTHR44170:SF6">
    <property type="entry name" value="CONTACTIN"/>
    <property type="match status" value="1"/>
</dbReference>
<dbReference type="Proteomes" id="UP000285301">
    <property type="component" value="Unassembled WGS sequence"/>
</dbReference>
<dbReference type="InterPro" id="IPR003961">
    <property type="entry name" value="FN3_dom"/>
</dbReference>
<dbReference type="Pfam" id="PF07679">
    <property type="entry name" value="I-set"/>
    <property type="match status" value="3"/>
</dbReference>
<evidence type="ECO:0000313" key="21">
    <source>
        <dbReference type="Proteomes" id="UP000285301"/>
    </source>
</evidence>
<feature type="domain" description="Ig-like" evidence="18">
    <location>
        <begin position="341"/>
        <end position="428"/>
    </location>
</feature>
<gene>
    <name evidence="20" type="ORF">B4U79_06566</name>
</gene>
<keyword evidence="21" id="KW-1185">Reference proteome</keyword>
<evidence type="ECO:0000256" key="1">
    <source>
        <dbReference type="ARBA" id="ARBA00004236"/>
    </source>
</evidence>
<evidence type="ECO:0000256" key="7">
    <source>
        <dbReference type="ARBA" id="ARBA00022737"/>
    </source>
</evidence>
<dbReference type="EMBL" id="NCKU01000476">
    <property type="protein sequence ID" value="RWS15378.1"/>
    <property type="molecule type" value="Genomic_DNA"/>
</dbReference>
<evidence type="ECO:0000256" key="11">
    <source>
        <dbReference type="ARBA" id="ARBA00023157"/>
    </source>
</evidence>
<dbReference type="PROSITE" id="PS01353">
    <property type="entry name" value="HEMATOPO_REC_L_F2"/>
    <property type="match status" value="1"/>
</dbReference>
<dbReference type="AlphaFoldDB" id="A0A3S3PHH9"/>
<comment type="caution">
    <text evidence="20">The sequence shown here is derived from an EMBL/GenBank/DDBJ whole genome shotgun (WGS) entry which is preliminary data.</text>
</comment>
<evidence type="ECO:0000256" key="13">
    <source>
        <dbReference type="ARBA" id="ARBA00023180"/>
    </source>
</evidence>
<proteinExistence type="inferred from homology"/>
<dbReference type="FunFam" id="2.60.40.10:FF:000032">
    <property type="entry name" value="palladin isoform X1"/>
    <property type="match status" value="1"/>
</dbReference>
<dbReference type="InterPro" id="IPR036179">
    <property type="entry name" value="Ig-like_dom_sf"/>
</dbReference>
<evidence type="ECO:0000259" key="19">
    <source>
        <dbReference type="PROSITE" id="PS50853"/>
    </source>
</evidence>
<dbReference type="InterPro" id="IPR003599">
    <property type="entry name" value="Ig_sub"/>
</dbReference>
<dbReference type="PROSITE" id="PS50853">
    <property type="entry name" value="FN3"/>
    <property type="match status" value="4"/>
</dbReference>
<feature type="domain" description="Ig-like" evidence="18">
    <location>
        <begin position="524"/>
        <end position="613"/>
    </location>
</feature>
<dbReference type="SUPFAM" id="SSF49265">
    <property type="entry name" value="Fibronectin type III"/>
    <property type="match status" value="3"/>
</dbReference>
<protein>
    <submittedName>
        <fullName evidence="20">Neuronal cell adhesion molecule-like protein</fullName>
    </submittedName>
</protein>
<feature type="domain" description="Fibronectin type-III" evidence="19">
    <location>
        <begin position="821"/>
        <end position="918"/>
    </location>
</feature>
<reference evidence="20 21" key="1">
    <citation type="journal article" date="2018" name="Gigascience">
        <title>Genomes of trombidid mites reveal novel predicted allergens and laterally-transferred genes associated with secondary metabolism.</title>
        <authorList>
            <person name="Dong X."/>
            <person name="Chaisiri K."/>
            <person name="Xia D."/>
            <person name="Armstrong S.D."/>
            <person name="Fang Y."/>
            <person name="Donnelly M.J."/>
            <person name="Kadowaki T."/>
            <person name="McGarry J.W."/>
            <person name="Darby A.C."/>
            <person name="Makepeace B.L."/>
        </authorList>
    </citation>
    <scope>NUCLEOTIDE SEQUENCE [LARGE SCALE GENOMIC DNA]</scope>
    <source>
        <strain evidence="20">UoL-WK</strain>
    </source>
</reference>
<feature type="domain" description="Ig-like" evidence="18">
    <location>
        <begin position="248"/>
        <end position="334"/>
    </location>
</feature>
<feature type="domain" description="Fibronectin type-III" evidence="19">
    <location>
        <begin position="922"/>
        <end position="1026"/>
    </location>
</feature>
<dbReference type="InterPro" id="IPR003529">
    <property type="entry name" value="Hematopoietin_rcpt_Gp130_CS"/>
</dbReference>
<feature type="region of interest" description="Disordered" evidence="15">
    <location>
        <begin position="702"/>
        <end position="726"/>
    </location>
</feature>
<comment type="similarity">
    <text evidence="3">Belongs to the type I cytokine receptor family. Type 2 subfamily.</text>
</comment>
<dbReference type="FunFam" id="2.60.40.10:FF:001718">
    <property type="entry name" value="Neuroglian, isoform D"/>
    <property type="match status" value="1"/>
</dbReference>
<dbReference type="Pfam" id="PF13882">
    <property type="entry name" value="Bravo_FIGEY"/>
    <property type="match status" value="1"/>
</dbReference>
<dbReference type="Gene3D" id="2.60.40.10">
    <property type="entry name" value="Immunoglobulins"/>
    <property type="match status" value="11"/>
</dbReference>
<feature type="transmembrane region" description="Helical" evidence="16">
    <location>
        <begin position="1143"/>
        <end position="1164"/>
    </location>
</feature>
<dbReference type="GO" id="GO:0030424">
    <property type="term" value="C:axon"/>
    <property type="evidence" value="ECO:0007669"/>
    <property type="project" value="TreeGrafter"/>
</dbReference>
<keyword evidence="9 16" id="KW-1133">Transmembrane helix</keyword>
<evidence type="ECO:0000256" key="10">
    <source>
        <dbReference type="ARBA" id="ARBA00023136"/>
    </source>
</evidence>
<dbReference type="InterPro" id="IPR013783">
    <property type="entry name" value="Ig-like_fold"/>
</dbReference>
<dbReference type="STRING" id="1965070.A0A3S3PHH9"/>
<dbReference type="GO" id="GO:0098609">
    <property type="term" value="P:cell-cell adhesion"/>
    <property type="evidence" value="ECO:0007669"/>
    <property type="project" value="TreeGrafter"/>
</dbReference>
<evidence type="ECO:0000256" key="15">
    <source>
        <dbReference type="SAM" id="MobiDB-lite"/>
    </source>
</evidence>
<evidence type="ECO:0000256" key="3">
    <source>
        <dbReference type="ARBA" id="ARBA00008921"/>
    </source>
</evidence>
<keyword evidence="14" id="KW-0393">Immunoglobulin domain</keyword>
<organism evidence="20 21">
    <name type="scientific">Dinothrombium tinctorium</name>
    <dbReference type="NCBI Taxonomy" id="1965070"/>
    <lineage>
        <taxon>Eukaryota</taxon>
        <taxon>Metazoa</taxon>
        <taxon>Ecdysozoa</taxon>
        <taxon>Arthropoda</taxon>
        <taxon>Chelicerata</taxon>
        <taxon>Arachnida</taxon>
        <taxon>Acari</taxon>
        <taxon>Acariformes</taxon>
        <taxon>Trombidiformes</taxon>
        <taxon>Prostigmata</taxon>
        <taxon>Anystina</taxon>
        <taxon>Parasitengona</taxon>
        <taxon>Trombidioidea</taxon>
        <taxon>Trombidiidae</taxon>
        <taxon>Dinothrombium</taxon>
    </lineage>
</organism>
<evidence type="ECO:0000256" key="17">
    <source>
        <dbReference type="SAM" id="SignalP"/>
    </source>
</evidence>
<keyword evidence="10 16" id="KW-0472">Membrane</keyword>
<evidence type="ECO:0000256" key="5">
    <source>
        <dbReference type="ARBA" id="ARBA00022692"/>
    </source>
</evidence>
<evidence type="ECO:0000256" key="2">
    <source>
        <dbReference type="ARBA" id="ARBA00004479"/>
    </source>
</evidence>
<dbReference type="CDD" id="cd00063">
    <property type="entry name" value="FN3"/>
    <property type="match status" value="5"/>
</dbReference>
<evidence type="ECO:0000256" key="9">
    <source>
        <dbReference type="ARBA" id="ARBA00022989"/>
    </source>
</evidence>
<keyword evidence="6 17" id="KW-0732">Signal</keyword>
<keyword evidence="13" id="KW-0325">Glycoprotein</keyword>
<dbReference type="GO" id="GO:0004896">
    <property type="term" value="F:cytokine receptor activity"/>
    <property type="evidence" value="ECO:0007669"/>
    <property type="project" value="InterPro"/>
</dbReference>
<evidence type="ECO:0000256" key="12">
    <source>
        <dbReference type="ARBA" id="ARBA00023170"/>
    </source>
</evidence>
<dbReference type="InterPro" id="IPR026966">
    <property type="entry name" value="Neurofascin/L1/NrCAM_C"/>
</dbReference>
<sequence>MLVICFNLILIFLCLNARQLSALNIKEPPSIRKGPKHEQLYQVSQLSQVSDEDKSFTLECEASGNPEPDFRWTKNGLPFDPTLFKNRIHHQAKNGTLVFTKPEPIDEGIYQCFAENALGTSVSNSVFLRRAELNSFSDEALAEIPVTEGDPLSIECTPPSGCPKPTVLWIVISGSGALRSINSSRLTVDPEGSLHFSNVTQDDVLPDGMYACSATPSLLSVRTEYKIGKKVTLDLKLLHSDQPIPHQPVRQYTSPSTVTVLRGEKLELHCIYGGTPLPAVKWKKDGNDILTDRRTNLINAGKTLQIFRVAFEDEGGYECIVDNGVGRKIRHSISVIVQAAPYWVRWPNSTHKAEGESVEFECIAEGVPSPNLQWLMNGQPIEQVPPNYRRVIRDNKLSITDLRKEDTAVYQCNATNNHGYAFKDFFINILLLPPSFIQTPQSVTRAAVDSTVILTCRVFGAPKPEIKWYKDGIELKGTGFNVGEDGDLTISKVAESDEGDYICSASNKLDKIEAKGKLEVKKKTRIIKPPKDKEIAAGRSTFLECMAEADKTLTLNIEWSFNGVRIDYEEYRRFIKNADNSLAISKAEEDDSGIYTCTARTDIDSDTANATVIVQDVPKPPRIVNVECDNLTALIEWIPSGDGRSPITGYTIQYNTSFTSDWYDAFANVPAVDSKFKVSLSPWANYTFRVIATNKIGSSLPSQVSDKCTTGEDVPHKNPDGVVGRGTTPHNMVISWKPMPKIEQNAPGFYYKVFWKREDIPNAQFNMTEILDWKKDELEIDNQPTFKPYRIKVEAHNRKGPAHTVATEVIGYSGEDKPLEAPQDFRLEGIKSAKAAEFSWNPVSPESIRGHFRGYKLESWVFGNEKDKRDIVVPSNVTRNVVVEIFKPAVRNVVHVFAINDQYEGPPSEKVAFDAQEGTPGPVSDFNIVAMGSKALYLTWEEPEEPNGNITFYRIAYQQVNGTQLSEKIVKEVKHSSSSSKNSGEKYSLKLSQLQPATAYRITITAWTSKGEGEPDFREASTLDPIPVIPDIPNFEATALLDPDDSKSQMRVKWLPALDGKPGSSFYVQYKKKGDEQFKSTPKNEESDVITIYDLERGATYDVIVVAVDETFETKSKPQEVTMGPGKPFPVVVTKPVVGKIDWLIGMICAIALVIILAIIVCLVKRNRGGKYSVHEKEAALGKDFEPEDAGFNEYSKPTEPLTRAPVDSRTSLTGSYKHPEENDVDSMTDYGEDDSSKFGEDGSFIGQYGKKKQSGQQSPTGVATFV</sequence>
<keyword evidence="4" id="KW-1003">Cell membrane</keyword>
<feature type="compositionally biased region" description="Acidic residues" evidence="15">
    <location>
        <begin position="1223"/>
        <end position="1234"/>
    </location>
</feature>
<evidence type="ECO:0000256" key="8">
    <source>
        <dbReference type="ARBA" id="ARBA00022889"/>
    </source>
</evidence>
<dbReference type="InterPro" id="IPR007110">
    <property type="entry name" value="Ig-like_dom"/>
</dbReference>
<dbReference type="InterPro" id="IPR013098">
    <property type="entry name" value="Ig_I-set"/>
</dbReference>
<dbReference type="PROSITE" id="PS50835">
    <property type="entry name" value="IG_LIKE"/>
    <property type="match status" value="6"/>
</dbReference>